<dbReference type="Proteomes" id="UP000543804">
    <property type="component" value="Unassembled WGS sequence"/>
</dbReference>
<name>A0A848BBF5_9FIRM</name>
<reference evidence="1 2" key="1">
    <citation type="submission" date="2020-04" db="EMBL/GenBank/DDBJ databases">
        <authorList>
            <person name="Hitch T.C.A."/>
            <person name="Wylensek D."/>
            <person name="Clavel T."/>
        </authorList>
    </citation>
    <scope>NUCLEOTIDE SEQUENCE [LARGE SCALE GENOMIC DNA]</scope>
    <source>
        <strain evidence="1 2">PG-130-P53-12</strain>
    </source>
</reference>
<dbReference type="EMBL" id="JABAFA010000023">
    <property type="protein sequence ID" value="NMD99235.1"/>
    <property type="molecule type" value="Genomic_DNA"/>
</dbReference>
<gene>
    <name evidence="1" type="ORF">HF878_07085</name>
</gene>
<keyword evidence="2" id="KW-1185">Reference proteome</keyword>
<accession>A0A848BBF5</accession>
<sequence>MYTFHDACTEDATLAMGDETTKIFLNSKGRREGIGSDLADFRGYTEGKAPNEKFTESKLNRKLQRKLQSYVEHALISMLH</sequence>
<evidence type="ECO:0000313" key="1">
    <source>
        <dbReference type="EMBL" id="NMD99235.1"/>
    </source>
</evidence>
<organism evidence="1 2">
    <name type="scientific">Selenomonas bovis</name>
    <dbReference type="NCBI Taxonomy" id="416586"/>
    <lineage>
        <taxon>Bacteria</taxon>
        <taxon>Bacillati</taxon>
        <taxon>Bacillota</taxon>
        <taxon>Negativicutes</taxon>
        <taxon>Selenomonadales</taxon>
        <taxon>Selenomonadaceae</taxon>
        <taxon>Selenomonas</taxon>
    </lineage>
</organism>
<evidence type="ECO:0000313" key="2">
    <source>
        <dbReference type="Proteomes" id="UP000543804"/>
    </source>
</evidence>
<comment type="caution">
    <text evidence="1">The sequence shown here is derived from an EMBL/GenBank/DDBJ whole genome shotgun (WGS) entry which is preliminary data.</text>
</comment>
<protein>
    <submittedName>
        <fullName evidence="1">Uncharacterized protein</fullName>
    </submittedName>
</protein>
<proteinExistence type="predicted"/>
<dbReference type="AlphaFoldDB" id="A0A848BBF5"/>